<protein>
    <submittedName>
        <fullName evidence="2">Uncharacterized protein</fullName>
    </submittedName>
</protein>
<dbReference type="EMBL" id="MU864363">
    <property type="protein sequence ID" value="KAK4190743.1"/>
    <property type="molecule type" value="Genomic_DNA"/>
</dbReference>
<feature type="compositionally biased region" description="Pro residues" evidence="1">
    <location>
        <begin position="221"/>
        <end position="243"/>
    </location>
</feature>
<feature type="region of interest" description="Disordered" evidence="1">
    <location>
        <begin position="89"/>
        <end position="251"/>
    </location>
</feature>
<evidence type="ECO:0000256" key="1">
    <source>
        <dbReference type="SAM" id="MobiDB-lite"/>
    </source>
</evidence>
<dbReference type="Proteomes" id="UP001302126">
    <property type="component" value="Unassembled WGS sequence"/>
</dbReference>
<evidence type="ECO:0000313" key="3">
    <source>
        <dbReference type="Proteomes" id="UP001302126"/>
    </source>
</evidence>
<sequence length="251" mass="26240">MPRSSTSSSGSQRQVKQRDVPKTGAFDALLYFSGRDPRKVKAVRAVYYGDVDDSASIASGNSMWSMWSSSSQSNVQYYFVEPRGYWAEPQDYIPSRKSKSRASGRSRAAPPNPAAAWARNATVQDDDDDDDDDSDDGSDASPGPYGPQGGPRPPGPGFMRPPGAGMPMPMPPHGPPRGPPQMGGPPRMGGPPQMGGPLQMGGPPPGFGMGPRPSTMGPPGHGFPPPPPGPPGFARGPPPPGTMPPFGVHQG</sequence>
<feature type="compositionally biased region" description="Low complexity" evidence="1">
    <location>
        <begin position="157"/>
        <end position="167"/>
    </location>
</feature>
<name>A0AAN6WYI6_9PEZI</name>
<evidence type="ECO:0000313" key="2">
    <source>
        <dbReference type="EMBL" id="KAK4190743.1"/>
    </source>
</evidence>
<feature type="compositionally biased region" description="Low complexity" evidence="1">
    <location>
        <begin position="1"/>
        <end position="11"/>
    </location>
</feature>
<dbReference type="AlphaFoldDB" id="A0AAN6WYI6"/>
<dbReference type="PRINTS" id="PR01217">
    <property type="entry name" value="PRICHEXTENSN"/>
</dbReference>
<comment type="caution">
    <text evidence="2">The sequence shown here is derived from an EMBL/GenBank/DDBJ whole genome shotgun (WGS) entry which is preliminary data.</text>
</comment>
<feature type="compositionally biased region" description="Acidic residues" evidence="1">
    <location>
        <begin position="124"/>
        <end position="138"/>
    </location>
</feature>
<organism evidence="2 3">
    <name type="scientific">Podospora australis</name>
    <dbReference type="NCBI Taxonomy" id="1536484"/>
    <lineage>
        <taxon>Eukaryota</taxon>
        <taxon>Fungi</taxon>
        <taxon>Dikarya</taxon>
        <taxon>Ascomycota</taxon>
        <taxon>Pezizomycotina</taxon>
        <taxon>Sordariomycetes</taxon>
        <taxon>Sordariomycetidae</taxon>
        <taxon>Sordariales</taxon>
        <taxon>Podosporaceae</taxon>
        <taxon>Podospora</taxon>
    </lineage>
</organism>
<feature type="region of interest" description="Disordered" evidence="1">
    <location>
        <begin position="1"/>
        <end position="21"/>
    </location>
</feature>
<feature type="compositionally biased region" description="Pro residues" evidence="1">
    <location>
        <begin position="168"/>
        <end position="183"/>
    </location>
</feature>
<accession>A0AAN6WYI6</accession>
<reference evidence="2" key="1">
    <citation type="journal article" date="2023" name="Mol. Phylogenet. Evol.">
        <title>Genome-scale phylogeny and comparative genomics of the fungal order Sordariales.</title>
        <authorList>
            <person name="Hensen N."/>
            <person name="Bonometti L."/>
            <person name="Westerberg I."/>
            <person name="Brannstrom I.O."/>
            <person name="Guillou S."/>
            <person name="Cros-Aarteil S."/>
            <person name="Calhoun S."/>
            <person name="Haridas S."/>
            <person name="Kuo A."/>
            <person name="Mondo S."/>
            <person name="Pangilinan J."/>
            <person name="Riley R."/>
            <person name="LaButti K."/>
            <person name="Andreopoulos B."/>
            <person name="Lipzen A."/>
            <person name="Chen C."/>
            <person name="Yan M."/>
            <person name="Daum C."/>
            <person name="Ng V."/>
            <person name="Clum A."/>
            <person name="Steindorff A."/>
            <person name="Ohm R.A."/>
            <person name="Martin F."/>
            <person name="Silar P."/>
            <person name="Natvig D.O."/>
            <person name="Lalanne C."/>
            <person name="Gautier V."/>
            <person name="Ament-Velasquez S.L."/>
            <person name="Kruys A."/>
            <person name="Hutchinson M.I."/>
            <person name="Powell A.J."/>
            <person name="Barry K."/>
            <person name="Miller A.N."/>
            <person name="Grigoriev I.V."/>
            <person name="Debuchy R."/>
            <person name="Gladieux P."/>
            <person name="Hiltunen Thoren M."/>
            <person name="Johannesson H."/>
        </authorList>
    </citation>
    <scope>NUCLEOTIDE SEQUENCE</scope>
    <source>
        <strain evidence="2">PSN309</strain>
    </source>
</reference>
<feature type="compositionally biased region" description="Low complexity" evidence="1">
    <location>
        <begin position="105"/>
        <end position="121"/>
    </location>
</feature>
<reference evidence="2" key="2">
    <citation type="submission" date="2023-05" db="EMBL/GenBank/DDBJ databases">
        <authorList>
            <consortium name="Lawrence Berkeley National Laboratory"/>
            <person name="Steindorff A."/>
            <person name="Hensen N."/>
            <person name="Bonometti L."/>
            <person name="Westerberg I."/>
            <person name="Brannstrom I.O."/>
            <person name="Guillou S."/>
            <person name="Cros-Aarteil S."/>
            <person name="Calhoun S."/>
            <person name="Haridas S."/>
            <person name="Kuo A."/>
            <person name="Mondo S."/>
            <person name="Pangilinan J."/>
            <person name="Riley R."/>
            <person name="Labutti K."/>
            <person name="Andreopoulos B."/>
            <person name="Lipzen A."/>
            <person name="Chen C."/>
            <person name="Yanf M."/>
            <person name="Daum C."/>
            <person name="Ng V."/>
            <person name="Clum A."/>
            <person name="Ohm R."/>
            <person name="Martin F."/>
            <person name="Silar P."/>
            <person name="Natvig D."/>
            <person name="Lalanne C."/>
            <person name="Gautier V."/>
            <person name="Ament-Velasquez S.L."/>
            <person name="Kruys A."/>
            <person name="Hutchinson M.I."/>
            <person name="Powell A.J."/>
            <person name="Barry K."/>
            <person name="Miller A.N."/>
            <person name="Grigoriev I.V."/>
            <person name="Debuchy R."/>
            <person name="Gladieux P."/>
            <person name="Thoren M.H."/>
            <person name="Johannesson H."/>
        </authorList>
    </citation>
    <scope>NUCLEOTIDE SEQUENCE</scope>
    <source>
        <strain evidence="2">PSN309</strain>
    </source>
</reference>
<proteinExistence type="predicted"/>
<gene>
    <name evidence="2" type="ORF">QBC35DRAFT_471379</name>
</gene>
<keyword evidence="3" id="KW-1185">Reference proteome</keyword>